<protein>
    <submittedName>
        <fullName evidence="2">Uncharacterized protein</fullName>
    </submittedName>
</protein>
<reference evidence="2" key="1">
    <citation type="journal article" date="2020" name="Nature">
        <title>Giant virus diversity and host interactions through global metagenomics.</title>
        <authorList>
            <person name="Schulz F."/>
            <person name="Roux S."/>
            <person name="Paez-Espino D."/>
            <person name="Jungbluth S."/>
            <person name="Walsh D.A."/>
            <person name="Denef V.J."/>
            <person name="McMahon K.D."/>
            <person name="Konstantinidis K.T."/>
            <person name="Eloe-Fadrosh E.A."/>
            <person name="Kyrpides N.C."/>
            <person name="Woyke T."/>
        </authorList>
    </citation>
    <scope>NUCLEOTIDE SEQUENCE</scope>
    <source>
        <strain evidence="2">GVMAG-M-3300023179-114</strain>
    </source>
</reference>
<keyword evidence="1" id="KW-0472">Membrane</keyword>
<keyword evidence="1" id="KW-1133">Transmembrane helix</keyword>
<sequence length="140" mass="16618">MDIHKIFQYILFITLFIIAQSFSMWGQFVTLPYKELSMWQAYKMAIPFAWLDWLFMTFTIYVGDKYELVTPTQDTFLLIIIQFTLILLINQYYLKQKIYRSDIIAFFVILLGFFISFNHIISNIFNITIPAHPATSVSKT</sequence>
<feature type="transmembrane region" description="Helical" evidence="1">
    <location>
        <begin position="75"/>
        <end position="94"/>
    </location>
</feature>
<evidence type="ECO:0000256" key="1">
    <source>
        <dbReference type="SAM" id="Phobius"/>
    </source>
</evidence>
<proteinExistence type="predicted"/>
<organism evidence="2">
    <name type="scientific">viral metagenome</name>
    <dbReference type="NCBI Taxonomy" id="1070528"/>
    <lineage>
        <taxon>unclassified sequences</taxon>
        <taxon>metagenomes</taxon>
        <taxon>organismal metagenomes</taxon>
    </lineage>
</organism>
<dbReference type="EMBL" id="MN739727">
    <property type="protein sequence ID" value="QHT23182.1"/>
    <property type="molecule type" value="Genomic_DNA"/>
</dbReference>
<dbReference type="AlphaFoldDB" id="A0A6C0E381"/>
<accession>A0A6C0E381</accession>
<keyword evidence="1" id="KW-0812">Transmembrane</keyword>
<feature type="transmembrane region" description="Helical" evidence="1">
    <location>
        <begin position="103"/>
        <end position="121"/>
    </location>
</feature>
<feature type="transmembrane region" description="Helical" evidence="1">
    <location>
        <begin position="6"/>
        <end position="29"/>
    </location>
</feature>
<feature type="transmembrane region" description="Helical" evidence="1">
    <location>
        <begin position="41"/>
        <end position="63"/>
    </location>
</feature>
<name>A0A6C0E381_9ZZZZ</name>
<evidence type="ECO:0000313" key="2">
    <source>
        <dbReference type="EMBL" id="QHT23182.1"/>
    </source>
</evidence>